<proteinExistence type="inferred from homology"/>
<keyword evidence="4" id="KW-0677">Repeat</keyword>
<sequence>MEYSSMSERILRSLESIIKNDLELEDFTIVPTEDNSKNKSPVLYESHHLGLESWCVKYVYQYICTELFKVRKSLAEKKLGYLIGENLNYILMGGLFINPDVNTFWNMKRELVESDKLGYEEEFRFSKLILTRKHKSNEAFAYRRWLLKRILEKMSKNGIPPSIGNLENELAVTSAAADGSQNNYHAWTHRIWCMEHFLPYFPDILAREMHFSEKWINEHVSENTGYHYRQFLINLFKSHRQLVMIPRYFHEVTKRLNLFNDDEPIQLLIFLLGKPPKNKSLEDISKYINIMIVLLYELLAVIENINDMFTEHECLWLHRRYILYNLVQIADEYLGEPNNTAKQGKNASICFNHESQSSYGNAVTNIVNENCEAKQPKIFKSQPNKFQSSNLYCVLTEREKEFITRNCAGSATQMNLARRYEKWLKLIVGFDLT</sequence>
<dbReference type="InterPro" id="IPR002088">
    <property type="entry name" value="Prenyl_trans_a"/>
</dbReference>
<reference evidence="5" key="1">
    <citation type="submission" date="2020-08" db="EMBL/GenBank/DDBJ databases">
        <title>Genome sequencing and assembly of the red palm weevil Rhynchophorus ferrugineus.</title>
        <authorList>
            <person name="Dias G.B."/>
            <person name="Bergman C.M."/>
            <person name="Manee M."/>
        </authorList>
    </citation>
    <scope>NUCLEOTIDE SEQUENCE</scope>
    <source>
        <strain evidence="5">AA-2017</strain>
        <tissue evidence="5">Whole larva</tissue>
    </source>
</reference>
<name>A0A834HZJ8_RHYFE</name>
<dbReference type="Gene3D" id="1.25.40.120">
    <property type="entry name" value="Protein prenylyltransferase"/>
    <property type="match status" value="1"/>
</dbReference>
<dbReference type="EMBL" id="JAACXV010014187">
    <property type="protein sequence ID" value="KAF7269769.1"/>
    <property type="molecule type" value="Genomic_DNA"/>
</dbReference>
<keyword evidence="3" id="KW-0808">Transferase</keyword>
<dbReference type="Pfam" id="PF01239">
    <property type="entry name" value="PPTA"/>
    <property type="match status" value="2"/>
</dbReference>
<protein>
    <recommendedName>
        <fullName evidence="8">Protein prenyltransferase alpha subunit repeat-containing protein 1</fullName>
    </recommendedName>
</protein>
<evidence type="ECO:0000256" key="1">
    <source>
        <dbReference type="ARBA" id="ARBA00006734"/>
    </source>
</evidence>
<dbReference type="AlphaFoldDB" id="A0A834HZJ8"/>
<evidence type="ECO:0000256" key="3">
    <source>
        <dbReference type="ARBA" id="ARBA00022679"/>
    </source>
</evidence>
<evidence type="ECO:0000313" key="6">
    <source>
        <dbReference type="EMBL" id="KAF7269769.1"/>
    </source>
</evidence>
<evidence type="ECO:0000313" key="7">
    <source>
        <dbReference type="Proteomes" id="UP000625711"/>
    </source>
</evidence>
<dbReference type="SUPFAM" id="SSF48439">
    <property type="entry name" value="Protein prenylyltransferase"/>
    <property type="match status" value="1"/>
</dbReference>
<evidence type="ECO:0000256" key="4">
    <source>
        <dbReference type="ARBA" id="ARBA00022737"/>
    </source>
</evidence>
<dbReference type="GO" id="GO:0005737">
    <property type="term" value="C:cytoplasm"/>
    <property type="evidence" value="ECO:0007669"/>
    <property type="project" value="TreeGrafter"/>
</dbReference>
<evidence type="ECO:0008006" key="8">
    <source>
        <dbReference type="Google" id="ProtNLM"/>
    </source>
</evidence>
<keyword evidence="7" id="KW-1185">Reference proteome</keyword>
<dbReference type="OrthoDB" id="5358702at2759"/>
<dbReference type="PANTHER" id="PTHR11129:SF3">
    <property type="entry name" value="PROTEIN PRENYLTRANSFERASE ALPHA SUBUNIT REPEAT-CONTAINING PROTEIN 1"/>
    <property type="match status" value="1"/>
</dbReference>
<dbReference type="GO" id="GO:0008318">
    <property type="term" value="F:protein prenyltransferase activity"/>
    <property type="evidence" value="ECO:0007669"/>
    <property type="project" value="InterPro"/>
</dbReference>
<dbReference type="PROSITE" id="PS51147">
    <property type="entry name" value="PFTA"/>
    <property type="match status" value="1"/>
</dbReference>
<dbReference type="Proteomes" id="UP000625711">
    <property type="component" value="Unassembled WGS sequence"/>
</dbReference>
<dbReference type="PANTHER" id="PTHR11129">
    <property type="entry name" value="PROTEIN FARNESYLTRANSFERASE ALPHA SUBUNIT/RAB GERANYLGERANYL TRANSFERASE ALPHA SUBUNIT"/>
    <property type="match status" value="1"/>
</dbReference>
<evidence type="ECO:0000256" key="2">
    <source>
        <dbReference type="ARBA" id="ARBA00022602"/>
    </source>
</evidence>
<accession>A0A834HZJ8</accession>
<evidence type="ECO:0000313" key="5">
    <source>
        <dbReference type="EMBL" id="KAF7269767.1"/>
    </source>
</evidence>
<organism evidence="5 7">
    <name type="scientific">Rhynchophorus ferrugineus</name>
    <name type="common">Red palm weevil</name>
    <name type="synonym">Curculio ferrugineus</name>
    <dbReference type="NCBI Taxonomy" id="354439"/>
    <lineage>
        <taxon>Eukaryota</taxon>
        <taxon>Metazoa</taxon>
        <taxon>Ecdysozoa</taxon>
        <taxon>Arthropoda</taxon>
        <taxon>Hexapoda</taxon>
        <taxon>Insecta</taxon>
        <taxon>Pterygota</taxon>
        <taxon>Neoptera</taxon>
        <taxon>Endopterygota</taxon>
        <taxon>Coleoptera</taxon>
        <taxon>Polyphaga</taxon>
        <taxon>Cucujiformia</taxon>
        <taxon>Curculionidae</taxon>
        <taxon>Dryophthorinae</taxon>
        <taxon>Rhynchophorus</taxon>
    </lineage>
</organism>
<comment type="similarity">
    <text evidence="1">Belongs to the protein prenyltransferase subunit alpha family.</text>
</comment>
<keyword evidence="2" id="KW-0637">Prenyltransferase</keyword>
<gene>
    <name evidence="5" type="ORF">GWI33_017207</name>
    <name evidence="6" type="ORF">GWI33_017209</name>
</gene>
<dbReference type="EMBL" id="JAACXV010014187">
    <property type="protein sequence ID" value="KAF7269767.1"/>
    <property type="molecule type" value="Genomic_DNA"/>
</dbReference>
<comment type="caution">
    <text evidence="5">The sequence shown here is derived from an EMBL/GenBank/DDBJ whole genome shotgun (WGS) entry which is preliminary data.</text>
</comment>